<evidence type="ECO:0000313" key="13">
    <source>
        <dbReference type="Proteomes" id="UP001596523"/>
    </source>
</evidence>
<organism evidence="12 13">
    <name type="scientific">Streptomyces monticola</name>
    <dbReference type="NCBI Taxonomy" id="2666263"/>
    <lineage>
        <taxon>Bacteria</taxon>
        <taxon>Bacillati</taxon>
        <taxon>Actinomycetota</taxon>
        <taxon>Actinomycetes</taxon>
        <taxon>Kitasatosporales</taxon>
        <taxon>Streptomycetaceae</taxon>
        <taxon>Streptomyces</taxon>
    </lineage>
</organism>
<feature type="transmembrane region" description="Helical" evidence="10">
    <location>
        <begin position="221"/>
        <end position="239"/>
    </location>
</feature>
<reference evidence="13" key="1">
    <citation type="journal article" date="2019" name="Int. J. Syst. Evol. Microbiol.">
        <title>The Global Catalogue of Microorganisms (GCM) 10K type strain sequencing project: providing services to taxonomists for standard genome sequencing and annotation.</title>
        <authorList>
            <consortium name="The Broad Institute Genomics Platform"/>
            <consortium name="The Broad Institute Genome Sequencing Center for Infectious Disease"/>
            <person name="Wu L."/>
            <person name="Ma J."/>
        </authorList>
    </citation>
    <scope>NUCLEOTIDE SEQUENCE [LARGE SCALE GENOMIC DNA]</scope>
    <source>
        <strain evidence="13">SYNS20</strain>
    </source>
</reference>
<evidence type="ECO:0000256" key="3">
    <source>
        <dbReference type="ARBA" id="ARBA00022448"/>
    </source>
</evidence>
<dbReference type="EMBL" id="JBHTCF010000020">
    <property type="protein sequence ID" value="MFC7309213.1"/>
    <property type="molecule type" value="Genomic_DNA"/>
</dbReference>
<comment type="subcellular location">
    <subcellularLocation>
        <location evidence="1">Cell membrane</location>
        <topology evidence="1">Multi-pass membrane protein</topology>
    </subcellularLocation>
</comment>
<dbReference type="PANTHER" id="PTHR42718">
    <property type="entry name" value="MAJOR FACILITATOR SUPERFAMILY MULTIDRUG TRANSPORTER MFSC"/>
    <property type="match status" value="1"/>
</dbReference>
<evidence type="ECO:0000256" key="4">
    <source>
        <dbReference type="ARBA" id="ARBA00022475"/>
    </source>
</evidence>
<evidence type="ECO:0000259" key="11">
    <source>
        <dbReference type="PROSITE" id="PS50850"/>
    </source>
</evidence>
<dbReference type="SUPFAM" id="SSF103473">
    <property type="entry name" value="MFS general substrate transporter"/>
    <property type="match status" value="1"/>
</dbReference>
<keyword evidence="5 10" id="KW-0812">Transmembrane</keyword>
<evidence type="ECO:0000256" key="8">
    <source>
        <dbReference type="ARBA" id="ARBA00023251"/>
    </source>
</evidence>
<keyword evidence="8" id="KW-0046">Antibiotic resistance</keyword>
<dbReference type="Gene3D" id="1.20.1250.20">
    <property type="entry name" value="MFS general substrate transporter like domains"/>
    <property type="match status" value="1"/>
</dbReference>
<accession>A0ABW2JUY4</accession>
<dbReference type="Proteomes" id="UP001596523">
    <property type="component" value="Unassembled WGS sequence"/>
</dbReference>
<dbReference type="InterPro" id="IPR036259">
    <property type="entry name" value="MFS_trans_sf"/>
</dbReference>
<feature type="transmembrane region" description="Helical" evidence="10">
    <location>
        <begin position="128"/>
        <end position="147"/>
    </location>
</feature>
<keyword evidence="13" id="KW-1185">Reference proteome</keyword>
<evidence type="ECO:0000256" key="10">
    <source>
        <dbReference type="SAM" id="Phobius"/>
    </source>
</evidence>
<evidence type="ECO:0000256" key="2">
    <source>
        <dbReference type="ARBA" id="ARBA00008537"/>
    </source>
</evidence>
<dbReference type="InterPro" id="IPR011701">
    <property type="entry name" value="MFS"/>
</dbReference>
<evidence type="ECO:0000256" key="6">
    <source>
        <dbReference type="ARBA" id="ARBA00022989"/>
    </source>
</evidence>
<evidence type="ECO:0000256" key="7">
    <source>
        <dbReference type="ARBA" id="ARBA00023136"/>
    </source>
</evidence>
<dbReference type="PRINTS" id="PR01036">
    <property type="entry name" value="TCRTETB"/>
</dbReference>
<evidence type="ECO:0000256" key="9">
    <source>
        <dbReference type="SAM" id="MobiDB-lite"/>
    </source>
</evidence>
<feature type="compositionally biased region" description="Low complexity" evidence="9">
    <location>
        <begin position="1"/>
        <end position="17"/>
    </location>
</feature>
<keyword evidence="7 10" id="KW-0472">Membrane</keyword>
<evidence type="ECO:0000313" key="12">
    <source>
        <dbReference type="EMBL" id="MFC7309213.1"/>
    </source>
</evidence>
<evidence type="ECO:0000256" key="5">
    <source>
        <dbReference type="ARBA" id="ARBA00022692"/>
    </source>
</evidence>
<keyword evidence="6 10" id="KW-1133">Transmembrane helix</keyword>
<feature type="region of interest" description="Disordered" evidence="9">
    <location>
        <begin position="1"/>
        <end position="25"/>
    </location>
</feature>
<feature type="transmembrane region" description="Helical" evidence="10">
    <location>
        <begin position="318"/>
        <end position="341"/>
    </location>
</feature>
<feature type="transmembrane region" description="Helical" evidence="10">
    <location>
        <begin position="159"/>
        <end position="184"/>
    </location>
</feature>
<dbReference type="Gene3D" id="1.20.1720.10">
    <property type="entry name" value="Multidrug resistance protein D"/>
    <property type="match status" value="1"/>
</dbReference>
<evidence type="ECO:0000256" key="1">
    <source>
        <dbReference type="ARBA" id="ARBA00004651"/>
    </source>
</evidence>
<proteinExistence type="inferred from homology"/>
<sequence length="475" mass="48591">MVQDPSAEVSAPSASATPPAPARGGSGGKLPLIALCMGFFMVMLDATIVTVALPPIAQDFHAGGDLAGVQWVADGYTVIFAGLLLSAGSIGDRLGSKTAFQIGLALFVVSSAGCGLAPSLWFLIVMRLLQGLAAALVVPTSLALIHASYPDKRERARAIGVWGGIGGIAAASGPVLGGLLVAGFGWRSVFYVNLPFGLLGLVMTVRYVMGPRRPRSSGLDLPAQILGVLALGSIAYALIEGGHLGWTAPPALAAFALFAVCATAFLLVERRTADPMLPLGLFRDRTFSGATLVGLFLNIGFYGQLFVVTFYFQQYRHYAVLWAGLAILPQTAMAAVASTLGGRMTARTGPRRPMVLGLAVGAVGFVALLVAGRETPYAALILPLAAIGFGTAFTMPAAVAAVVESAPAEHAGIASGVLNASRQVGSALGVALLGALVAGAADFRTGMRTGTLISAACFAAGVAVTLWGVERTRRA</sequence>
<feature type="transmembrane region" description="Helical" evidence="10">
    <location>
        <begin position="251"/>
        <end position="268"/>
    </location>
</feature>
<comment type="caution">
    <text evidence="12">The sequence shown here is derived from an EMBL/GenBank/DDBJ whole genome shotgun (WGS) entry which is preliminary data.</text>
</comment>
<feature type="transmembrane region" description="Helical" evidence="10">
    <location>
        <begin position="69"/>
        <end position="90"/>
    </location>
</feature>
<comment type="similarity">
    <text evidence="2">Belongs to the major facilitator superfamily. EmrB family.</text>
</comment>
<dbReference type="InterPro" id="IPR004638">
    <property type="entry name" value="EmrB-like"/>
</dbReference>
<dbReference type="PANTHER" id="PTHR42718:SF9">
    <property type="entry name" value="MAJOR FACILITATOR SUPERFAMILY MULTIDRUG TRANSPORTER MFSC"/>
    <property type="match status" value="1"/>
</dbReference>
<dbReference type="RefSeq" id="WP_381837933.1">
    <property type="nucleotide sequence ID" value="NZ_JBHTCF010000020.1"/>
</dbReference>
<feature type="transmembrane region" description="Helical" evidence="10">
    <location>
        <begin position="32"/>
        <end position="57"/>
    </location>
</feature>
<keyword evidence="3" id="KW-0813">Transport</keyword>
<protein>
    <submittedName>
        <fullName evidence="12">MFS transporter</fullName>
    </submittedName>
</protein>
<dbReference type="InterPro" id="IPR020846">
    <property type="entry name" value="MFS_dom"/>
</dbReference>
<dbReference type="Pfam" id="PF07690">
    <property type="entry name" value="MFS_1"/>
    <property type="match status" value="1"/>
</dbReference>
<feature type="transmembrane region" description="Helical" evidence="10">
    <location>
        <begin position="424"/>
        <end position="443"/>
    </location>
</feature>
<name>A0ABW2JUY4_9ACTN</name>
<gene>
    <name evidence="12" type="ORF">ACFQVC_34020</name>
</gene>
<feature type="transmembrane region" description="Helical" evidence="10">
    <location>
        <begin position="353"/>
        <end position="371"/>
    </location>
</feature>
<dbReference type="CDD" id="cd17321">
    <property type="entry name" value="MFS_MMR_MDR_like"/>
    <property type="match status" value="1"/>
</dbReference>
<feature type="transmembrane region" description="Helical" evidence="10">
    <location>
        <begin position="190"/>
        <end position="209"/>
    </location>
</feature>
<dbReference type="NCBIfam" id="TIGR00711">
    <property type="entry name" value="efflux_EmrB"/>
    <property type="match status" value="1"/>
</dbReference>
<feature type="transmembrane region" description="Helical" evidence="10">
    <location>
        <begin position="102"/>
        <end position="122"/>
    </location>
</feature>
<feature type="domain" description="Major facilitator superfamily (MFS) profile" evidence="11">
    <location>
        <begin position="31"/>
        <end position="473"/>
    </location>
</feature>
<feature type="transmembrane region" description="Helical" evidence="10">
    <location>
        <begin position="289"/>
        <end position="312"/>
    </location>
</feature>
<dbReference type="PROSITE" id="PS50850">
    <property type="entry name" value="MFS"/>
    <property type="match status" value="1"/>
</dbReference>
<feature type="transmembrane region" description="Helical" evidence="10">
    <location>
        <begin position="449"/>
        <end position="469"/>
    </location>
</feature>
<feature type="transmembrane region" description="Helical" evidence="10">
    <location>
        <begin position="377"/>
        <end position="403"/>
    </location>
</feature>
<keyword evidence="4" id="KW-1003">Cell membrane</keyword>